<dbReference type="STRING" id="187101.VC03_00655"/>
<dbReference type="RefSeq" id="WP_046328208.1">
    <property type="nucleotide sequence ID" value="NZ_CP011280.1"/>
</dbReference>
<dbReference type="EMBL" id="CP011280">
    <property type="protein sequence ID" value="AKC95102.1"/>
    <property type="molecule type" value="Genomic_DNA"/>
</dbReference>
<dbReference type="Gene3D" id="3.40.50.300">
    <property type="entry name" value="P-loop containing nucleotide triphosphate hydrolases"/>
    <property type="match status" value="1"/>
</dbReference>
<dbReference type="AlphaFoldDB" id="A0A0E3Z9J1"/>
<dbReference type="InterPro" id="IPR027417">
    <property type="entry name" value="P-loop_NTPase"/>
</dbReference>
<keyword evidence="4" id="KW-1003">Cell membrane</keyword>
<dbReference type="Proteomes" id="UP000033103">
    <property type="component" value="Chromosome"/>
</dbReference>
<evidence type="ECO:0000256" key="5">
    <source>
        <dbReference type="ARBA" id="ARBA00022741"/>
    </source>
</evidence>
<dbReference type="InterPro" id="IPR003593">
    <property type="entry name" value="AAA+_ATPase"/>
</dbReference>
<keyword evidence="6 9" id="KW-0067">ATP-binding</keyword>
<dbReference type="KEGG" id="sns:VC03_00655"/>
<reference evidence="9 10" key="1">
    <citation type="journal article" date="2012" name="BMC Genomics">
        <title>Genomic sequence analysis and characterization of Sneathia amnii sp. nov.</title>
        <authorList>
            <consortium name="Vaginal Microbiome Consortium (additional members)"/>
            <person name="Harwich M.D.Jr."/>
            <person name="Serrano M.G."/>
            <person name="Fettweis J.M."/>
            <person name="Alves J.M."/>
            <person name="Reimers M.A."/>
            <person name="Buck G.A."/>
            <person name="Jefferson K.K."/>
        </authorList>
    </citation>
    <scope>NUCLEOTIDE SEQUENCE [LARGE SCALE GENOMIC DNA]</scope>
    <source>
        <strain evidence="9 10">SN35</strain>
    </source>
</reference>
<protein>
    <submittedName>
        <fullName evidence="9">Peptide ABC transporter ATP-binding protein</fullName>
    </submittedName>
</protein>
<dbReference type="PANTHER" id="PTHR43297:SF2">
    <property type="entry name" value="DIPEPTIDE TRANSPORT ATP-BINDING PROTEIN DPPD"/>
    <property type="match status" value="1"/>
</dbReference>
<keyword evidence="7" id="KW-0472">Membrane</keyword>
<dbReference type="GO" id="GO:0005524">
    <property type="term" value="F:ATP binding"/>
    <property type="evidence" value="ECO:0007669"/>
    <property type="project" value="UniProtKB-KW"/>
</dbReference>
<name>A0A0E3Z9J1_9FUSO</name>
<dbReference type="PROSITE" id="PS50893">
    <property type="entry name" value="ABC_TRANSPORTER_2"/>
    <property type="match status" value="1"/>
</dbReference>
<accession>A0A0E3Z9J1</accession>
<evidence type="ECO:0000256" key="7">
    <source>
        <dbReference type="ARBA" id="ARBA00023136"/>
    </source>
</evidence>
<dbReference type="PROSITE" id="PS00211">
    <property type="entry name" value="ABC_TRANSPORTER_1"/>
    <property type="match status" value="1"/>
</dbReference>
<dbReference type="InterPro" id="IPR050388">
    <property type="entry name" value="ABC_Ni/Peptide_Import"/>
</dbReference>
<dbReference type="Pfam" id="PF00005">
    <property type="entry name" value="ABC_tran"/>
    <property type="match status" value="1"/>
</dbReference>
<feature type="domain" description="ABC transporter" evidence="8">
    <location>
        <begin position="4"/>
        <end position="229"/>
    </location>
</feature>
<dbReference type="InterPro" id="IPR003439">
    <property type="entry name" value="ABC_transporter-like_ATP-bd"/>
</dbReference>
<gene>
    <name evidence="9" type="ORF">VC03_00655</name>
</gene>
<evidence type="ECO:0000256" key="6">
    <source>
        <dbReference type="ARBA" id="ARBA00022840"/>
    </source>
</evidence>
<dbReference type="GO" id="GO:0016887">
    <property type="term" value="F:ATP hydrolysis activity"/>
    <property type="evidence" value="ECO:0007669"/>
    <property type="project" value="InterPro"/>
</dbReference>
<evidence type="ECO:0000313" key="9">
    <source>
        <dbReference type="EMBL" id="AKC95102.1"/>
    </source>
</evidence>
<dbReference type="PATRIC" id="fig|1069640.6.peg.123"/>
<evidence type="ECO:0000256" key="2">
    <source>
        <dbReference type="ARBA" id="ARBA00005417"/>
    </source>
</evidence>
<sequence>MEELKIKNLNVTIDGEHLLKDISISVGKNEVIGILGESGSGKTLTTKFILNILPEKAIVTYDEYVKKVSVGAIFQNAFIVFNPTVRLGRQLKHLYKSHYNTIDGFDAKISEIFKKVGLDKKDFLKKYSFECSGGERQRLAIAGALIGDPSILIADEVTTALDTDTKNEVLSLLNKIRGKTSIIYISHEVNTMRNFVDRIYVMYKGEIIEKNTTKELFENPKQEYTKRLVELANKYID</sequence>
<dbReference type="GO" id="GO:0005886">
    <property type="term" value="C:plasma membrane"/>
    <property type="evidence" value="ECO:0007669"/>
    <property type="project" value="UniProtKB-SubCell"/>
</dbReference>
<proteinExistence type="inferred from homology"/>
<keyword evidence="3" id="KW-0813">Transport</keyword>
<evidence type="ECO:0000313" key="10">
    <source>
        <dbReference type="Proteomes" id="UP000033103"/>
    </source>
</evidence>
<dbReference type="SUPFAM" id="SSF52540">
    <property type="entry name" value="P-loop containing nucleoside triphosphate hydrolases"/>
    <property type="match status" value="1"/>
</dbReference>
<dbReference type="SMART" id="SM00382">
    <property type="entry name" value="AAA"/>
    <property type="match status" value="1"/>
</dbReference>
<comment type="similarity">
    <text evidence="2">Belongs to the ABC transporter superfamily.</text>
</comment>
<evidence type="ECO:0000256" key="1">
    <source>
        <dbReference type="ARBA" id="ARBA00004202"/>
    </source>
</evidence>
<dbReference type="HOGENOM" id="CLU_000604_1_23_0"/>
<evidence type="ECO:0000256" key="3">
    <source>
        <dbReference type="ARBA" id="ARBA00022448"/>
    </source>
</evidence>
<evidence type="ECO:0000259" key="8">
    <source>
        <dbReference type="PROSITE" id="PS50893"/>
    </source>
</evidence>
<dbReference type="OrthoDB" id="9802264at2"/>
<dbReference type="PANTHER" id="PTHR43297">
    <property type="entry name" value="OLIGOPEPTIDE TRANSPORT ATP-BINDING PROTEIN APPD"/>
    <property type="match status" value="1"/>
</dbReference>
<evidence type="ECO:0000256" key="4">
    <source>
        <dbReference type="ARBA" id="ARBA00022475"/>
    </source>
</evidence>
<organism evidence="9 10">
    <name type="scientific">Sneathia vaginalis</name>
    <dbReference type="NCBI Taxonomy" id="187101"/>
    <lineage>
        <taxon>Bacteria</taxon>
        <taxon>Fusobacteriati</taxon>
        <taxon>Fusobacteriota</taxon>
        <taxon>Fusobacteriia</taxon>
        <taxon>Fusobacteriales</taxon>
        <taxon>Leptotrichiaceae</taxon>
        <taxon>Sneathia</taxon>
    </lineage>
</organism>
<dbReference type="InterPro" id="IPR017871">
    <property type="entry name" value="ABC_transporter-like_CS"/>
</dbReference>
<keyword evidence="5" id="KW-0547">Nucleotide-binding</keyword>
<keyword evidence="10" id="KW-1185">Reference proteome</keyword>
<comment type="subcellular location">
    <subcellularLocation>
        <location evidence="1">Cell membrane</location>
        <topology evidence="1">Peripheral membrane protein</topology>
    </subcellularLocation>
</comment>